<name>A0A3L6L8S0_9TRYP</name>
<dbReference type="Pfam" id="PF20445">
    <property type="entry name" value="RHS_N"/>
    <property type="match status" value="1"/>
</dbReference>
<gene>
    <name evidence="4" type="ORF">DPX39_070031100</name>
</gene>
<feature type="domain" description="Retrotransposon hot spot protein,C-terminal" evidence="2">
    <location>
        <begin position="173"/>
        <end position="485"/>
    </location>
</feature>
<feature type="domain" description="Retrotransposon hot spot protein N-terminal" evidence="3">
    <location>
        <begin position="51"/>
        <end position="166"/>
    </location>
</feature>
<dbReference type="PANTHER" id="PTHR33129:SF3">
    <property type="entry name" value="HOT SPOT (RHS) PROTEIN, PUTATIVE-RELATED"/>
    <property type="match status" value="1"/>
</dbReference>
<evidence type="ECO:0000313" key="4">
    <source>
        <dbReference type="EMBL" id="RHW71607.1"/>
    </source>
</evidence>
<accession>A0A3L6L8S0</accession>
<dbReference type="InterPro" id="IPR046836">
    <property type="entry name" value="RHS_C"/>
</dbReference>
<dbReference type="PANTHER" id="PTHR33129">
    <property type="entry name" value="PROTEIN KINASE DOMAIN-CONTAINING PROTEIN-RELATED"/>
    <property type="match status" value="1"/>
</dbReference>
<evidence type="ECO:0000259" key="2">
    <source>
        <dbReference type="Pfam" id="PF07999"/>
    </source>
</evidence>
<comment type="caution">
    <text evidence="4">The sequence shown here is derived from an EMBL/GenBank/DDBJ whole genome shotgun (WGS) entry which is preliminary data.</text>
</comment>
<proteinExistence type="predicted"/>
<dbReference type="NCBIfam" id="TIGR01631">
    <property type="entry name" value="Trypano_RHS"/>
    <property type="match status" value="1"/>
</dbReference>
<evidence type="ECO:0000259" key="3">
    <source>
        <dbReference type="Pfam" id="PF20445"/>
    </source>
</evidence>
<reference evidence="4" key="1">
    <citation type="submission" date="2018-09" db="EMBL/GenBank/DDBJ databases">
        <title>whole genome sequence of T. equiperdum IVM-t1 strain.</title>
        <authorList>
            <person name="Suganuma K."/>
        </authorList>
    </citation>
    <scope>NUCLEOTIDE SEQUENCE [LARGE SCALE GENOMIC DNA]</scope>
    <source>
        <strain evidence="4">IVM-t1</strain>
    </source>
</reference>
<protein>
    <submittedName>
        <fullName evidence="4">Retrotransposon hot spot (RHS) protein</fullName>
    </submittedName>
</protein>
<evidence type="ECO:0000256" key="1">
    <source>
        <dbReference type="SAM" id="MobiDB-lite"/>
    </source>
</evidence>
<dbReference type="EMBL" id="QSBY01000007">
    <property type="protein sequence ID" value="RHW71607.1"/>
    <property type="molecule type" value="Genomic_DNA"/>
</dbReference>
<dbReference type="Proteomes" id="UP000266743">
    <property type="component" value="Chromosome 7"/>
</dbReference>
<feature type="region of interest" description="Disordered" evidence="1">
    <location>
        <begin position="24"/>
        <end position="45"/>
    </location>
</feature>
<dbReference type="Pfam" id="PF07999">
    <property type="entry name" value="RHSP"/>
    <property type="match status" value="1"/>
</dbReference>
<dbReference type="AlphaFoldDB" id="A0A3L6L8S0"/>
<dbReference type="InterPro" id="IPR046835">
    <property type="entry name" value="RHS_N"/>
</dbReference>
<dbReference type="InterPro" id="IPR006518">
    <property type="entry name" value="Trypano_RHS"/>
</dbReference>
<sequence length="691" mass="81175">MIQNNGNMRNTQNVFNERFNRGQGEVQERGGRQMQNPSVTGKRKSREEELYESLYYAKWSYVMSGYNQEPLGMKVFFGRPQHIWTEEEVDITPKHCEVDAELEERPTGLEIFVLTSKMGWPSATFQLGINDESGIMDNNVYIRREMMRVWYIIQRKLNAWWVQKTESTPPTHIIIGISGIGKSCGVGSFLLHSLLHFHEGMLDVVVYFTDAKAYLIYNKKGNEEGRVVLYKRKDVTNVIEEMRLKKRGHIIFDTDGPDETPPYETQYLGWGITTLNTPDTYYYEDWEKDYFSWNVILNCDDVRDIKAFVAWKKLSLFPNYTTLDENARAKVKEELEDEWRLVERRVDVVGPLPRYVFSKQSYTNRLQDISDYLRSLENEKKEEYETILEKYFTWKSEKVVHSLVKIVREGGRYDDLESYHCRPLSVPIGNMILCTLFADVAESMSSHEFMMRYGKVGAYSLKTRALVSLLFPRVFCVVTKHLNYLRRLGETEDKRSILKDMTPQQFQLVEQKFLPKTGQNAIGNCKYKVLYRSLEESKLFVDGFFFVEDCSRRVADMRDGFPQLGVASKTIVLIQITDNYRKEASVSELQEFMTNIARYFSDWDTFSRNMAWEMIYVNAIYGGVIKTRQRCVNNNTADAEQQTEETQVFWDGIDQYQITFDKKIQKELIIAYHEERKYRDAPAFTRKRGHE</sequence>
<dbReference type="InterPro" id="IPR052980">
    <property type="entry name" value="Crinkler_effector"/>
</dbReference>
<organism evidence="4">
    <name type="scientific">Trypanosoma brucei equiperdum</name>
    <dbReference type="NCBI Taxonomy" id="630700"/>
    <lineage>
        <taxon>Eukaryota</taxon>
        <taxon>Discoba</taxon>
        <taxon>Euglenozoa</taxon>
        <taxon>Kinetoplastea</taxon>
        <taxon>Metakinetoplastina</taxon>
        <taxon>Trypanosomatida</taxon>
        <taxon>Trypanosomatidae</taxon>
        <taxon>Trypanosoma</taxon>
    </lineage>
</organism>